<dbReference type="KEGG" id="ngr:NAEGRDRAFT_73445"/>
<dbReference type="Proteomes" id="UP000006671">
    <property type="component" value="Unassembled WGS sequence"/>
</dbReference>
<dbReference type="GeneID" id="8858101"/>
<dbReference type="AlphaFoldDB" id="D2VWN6"/>
<dbReference type="RefSeq" id="XP_002671471.1">
    <property type="nucleotide sequence ID" value="XM_002671425.1"/>
</dbReference>
<evidence type="ECO:0000259" key="1">
    <source>
        <dbReference type="PROSITE" id="PS51263"/>
    </source>
</evidence>
<gene>
    <name evidence="2" type="ORF">NAEGRDRAFT_73445</name>
</gene>
<proteinExistence type="predicted"/>
<dbReference type="SMART" id="SM00102">
    <property type="entry name" value="ADF"/>
    <property type="match status" value="1"/>
</dbReference>
<sequence length="131" mass="15193">MRLGKGVYKDVKFLVLKMQDNFIQIDAELTNLATLDELIPKLPPKNTRFICYLLSFEMPTENTQLREGIRSKIMFLTWCPDETNVWEKFLFTAATNLVKKKFKGMTGTIQCSHGSEIDESLMIEKCLTFMK</sequence>
<dbReference type="eggNOG" id="KOG1735">
    <property type="taxonomic scope" value="Eukaryota"/>
</dbReference>
<protein>
    <submittedName>
        <fullName evidence="2">Predicted protein</fullName>
    </submittedName>
</protein>
<evidence type="ECO:0000313" key="3">
    <source>
        <dbReference type="Proteomes" id="UP000006671"/>
    </source>
</evidence>
<dbReference type="VEuPathDB" id="AmoebaDB:NAEGRDRAFT_73445"/>
<dbReference type="PROSITE" id="PS51263">
    <property type="entry name" value="ADF_H"/>
    <property type="match status" value="1"/>
</dbReference>
<evidence type="ECO:0000313" key="2">
    <source>
        <dbReference type="EMBL" id="EFC38727.1"/>
    </source>
</evidence>
<accession>D2VWN6</accession>
<dbReference type="EMBL" id="GG738905">
    <property type="protein sequence ID" value="EFC38727.1"/>
    <property type="molecule type" value="Genomic_DNA"/>
</dbReference>
<dbReference type="Pfam" id="PF00241">
    <property type="entry name" value="Cofilin_ADF"/>
    <property type="match status" value="1"/>
</dbReference>
<dbReference type="OrthoDB" id="10249245at2759"/>
<dbReference type="Gene3D" id="3.40.20.10">
    <property type="entry name" value="Severin"/>
    <property type="match status" value="1"/>
</dbReference>
<dbReference type="STRING" id="5762.D2VWN6"/>
<dbReference type="SUPFAM" id="SSF55753">
    <property type="entry name" value="Actin depolymerizing proteins"/>
    <property type="match status" value="1"/>
</dbReference>
<dbReference type="InParanoid" id="D2VWN6"/>
<feature type="domain" description="ADF-H" evidence="1">
    <location>
        <begin position="1"/>
        <end position="127"/>
    </location>
</feature>
<dbReference type="InterPro" id="IPR029006">
    <property type="entry name" value="ADF-H/Gelsolin-like_dom_sf"/>
</dbReference>
<keyword evidence="3" id="KW-1185">Reference proteome</keyword>
<name>D2VWN6_NAEGR</name>
<dbReference type="GO" id="GO:0003779">
    <property type="term" value="F:actin binding"/>
    <property type="evidence" value="ECO:0007669"/>
    <property type="project" value="InterPro"/>
</dbReference>
<dbReference type="InterPro" id="IPR002108">
    <property type="entry name" value="ADF-H"/>
</dbReference>
<organism evidence="3">
    <name type="scientific">Naegleria gruberi</name>
    <name type="common">Amoeba</name>
    <dbReference type="NCBI Taxonomy" id="5762"/>
    <lineage>
        <taxon>Eukaryota</taxon>
        <taxon>Discoba</taxon>
        <taxon>Heterolobosea</taxon>
        <taxon>Tetramitia</taxon>
        <taxon>Eutetramitia</taxon>
        <taxon>Vahlkampfiidae</taxon>
        <taxon>Naegleria</taxon>
    </lineage>
</organism>
<reference evidence="2 3" key="1">
    <citation type="journal article" date="2010" name="Cell">
        <title>The genome of Naegleria gruberi illuminates early eukaryotic versatility.</title>
        <authorList>
            <person name="Fritz-Laylin L.K."/>
            <person name="Prochnik S.E."/>
            <person name="Ginger M.L."/>
            <person name="Dacks J.B."/>
            <person name="Carpenter M.L."/>
            <person name="Field M.C."/>
            <person name="Kuo A."/>
            <person name="Paredez A."/>
            <person name="Chapman J."/>
            <person name="Pham J."/>
            <person name="Shu S."/>
            <person name="Neupane R."/>
            <person name="Cipriano M."/>
            <person name="Mancuso J."/>
            <person name="Tu H."/>
            <person name="Salamov A."/>
            <person name="Lindquist E."/>
            <person name="Shapiro H."/>
            <person name="Lucas S."/>
            <person name="Grigoriev I.V."/>
            <person name="Cande W.Z."/>
            <person name="Fulton C."/>
            <person name="Rokhsar D.S."/>
            <person name="Dawson S.C."/>
        </authorList>
    </citation>
    <scope>NUCLEOTIDE SEQUENCE [LARGE SCALE GENOMIC DNA]</scope>
    <source>
        <strain evidence="2 3">NEG-M</strain>
    </source>
</reference>